<keyword evidence="3" id="KW-1185">Reference proteome</keyword>
<name>A0A9P7N1R4_9HYPO</name>
<sequence>MESKSRQFTHIHSLKNDFNSPQIEDPGGLASTPRGSRGGTDGMASRFSFYGGVVFSAVMGD</sequence>
<proteinExistence type="predicted"/>
<evidence type="ECO:0000256" key="1">
    <source>
        <dbReference type="SAM" id="MobiDB-lite"/>
    </source>
</evidence>
<dbReference type="AlphaFoldDB" id="A0A9P7N1R4"/>
<reference evidence="2" key="1">
    <citation type="journal article" date="2020" name="bioRxiv">
        <title>Whole genome comparisons of ergot fungi reveals the divergence and evolution of species within the genus Claviceps are the result of varying mechanisms driving genome evolution and host range expansion.</title>
        <authorList>
            <person name="Wyka S.A."/>
            <person name="Mondo S.J."/>
            <person name="Liu M."/>
            <person name="Dettman J."/>
            <person name="Nalam V."/>
            <person name="Broders K.D."/>
        </authorList>
    </citation>
    <scope>NUCLEOTIDE SEQUENCE</scope>
    <source>
        <strain evidence="2">CCC 602</strain>
    </source>
</reference>
<comment type="caution">
    <text evidence="2">The sequence shown here is derived from an EMBL/GenBank/DDBJ whole genome shotgun (WGS) entry which is preliminary data.</text>
</comment>
<evidence type="ECO:0000313" key="3">
    <source>
        <dbReference type="Proteomes" id="UP000748025"/>
    </source>
</evidence>
<gene>
    <name evidence="2" type="ORF">E4U43_005690</name>
</gene>
<feature type="non-terminal residue" evidence="2">
    <location>
        <position position="61"/>
    </location>
</feature>
<dbReference type="Proteomes" id="UP000748025">
    <property type="component" value="Unassembled WGS sequence"/>
</dbReference>
<organism evidence="2 3">
    <name type="scientific">Claviceps pusilla</name>
    <dbReference type="NCBI Taxonomy" id="123648"/>
    <lineage>
        <taxon>Eukaryota</taxon>
        <taxon>Fungi</taxon>
        <taxon>Dikarya</taxon>
        <taxon>Ascomycota</taxon>
        <taxon>Pezizomycotina</taxon>
        <taxon>Sordariomycetes</taxon>
        <taxon>Hypocreomycetidae</taxon>
        <taxon>Hypocreales</taxon>
        <taxon>Clavicipitaceae</taxon>
        <taxon>Claviceps</taxon>
    </lineage>
</organism>
<accession>A0A9P7N1R4</accession>
<dbReference type="EMBL" id="SRPW01003794">
    <property type="protein sequence ID" value="KAG5986060.1"/>
    <property type="molecule type" value="Genomic_DNA"/>
</dbReference>
<evidence type="ECO:0000313" key="2">
    <source>
        <dbReference type="EMBL" id="KAG5986060.1"/>
    </source>
</evidence>
<protein>
    <submittedName>
        <fullName evidence="2">Uncharacterized protein</fullName>
    </submittedName>
</protein>
<feature type="region of interest" description="Disordered" evidence="1">
    <location>
        <begin position="1"/>
        <end position="43"/>
    </location>
</feature>